<proteinExistence type="predicted"/>
<dbReference type="Proteomes" id="UP000201169">
    <property type="component" value="Chromosome"/>
</dbReference>
<gene>
    <name evidence="1" type="ORF">CAV_0671</name>
</gene>
<organism evidence="1 2">
    <name type="scientific">Campylobacter avium LMG 24591</name>
    <dbReference type="NCBI Taxonomy" id="522484"/>
    <lineage>
        <taxon>Bacteria</taxon>
        <taxon>Pseudomonadati</taxon>
        <taxon>Campylobacterota</taxon>
        <taxon>Epsilonproteobacteria</taxon>
        <taxon>Campylobacterales</taxon>
        <taxon>Campylobacteraceae</taxon>
        <taxon>Campylobacter</taxon>
    </lineage>
</organism>
<dbReference type="EMBL" id="CP022347">
    <property type="protein sequence ID" value="ASQ30338.1"/>
    <property type="molecule type" value="Genomic_DNA"/>
</dbReference>
<accession>A0A222MXB0</accession>
<dbReference type="OrthoDB" id="5361500at2"/>
<dbReference type="RefSeq" id="WP_094325104.1">
    <property type="nucleotide sequence ID" value="NZ_CP022347.1"/>
</dbReference>
<dbReference type="KEGG" id="cavi:CAV_0671"/>
<evidence type="ECO:0000313" key="2">
    <source>
        <dbReference type="Proteomes" id="UP000201169"/>
    </source>
</evidence>
<protein>
    <submittedName>
        <fullName evidence="1">Uncharacterized protein</fullName>
    </submittedName>
</protein>
<name>A0A222MXB0_9BACT</name>
<sequence>MQQWINDFKLAIIDEDVNSIEKLLDTKISSTDMNELRQAKALMDEALTLMQNKKNKVAVQIQKIQKAKKFFEQ</sequence>
<keyword evidence="2" id="KW-1185">Reference proteome</keyword>
<reference evidence="1 2" key="1">
    <citation type="submission" date="2017-07" db="EMBL/GenBank/DDBJ databases">
        <title>Analysis of two Campylobacter avium genomes and identification of a novel hippuricase gene.</title>
        <authorList>
            <person name="Miller W.G."/>
            <person name="Chapman M.H."/>
            <person name="Yee E."/>
            <person name="Revez J."/>
            <person name="Bono J.L."/>
            <person name="Rossi M."/>
        </authorList>
    </citation>
    <scope>NUCLEOTIDE SEQUENCE [LARGE SCALE GENOMIC DNA]</scope>
    <source>
        <strain evidence="1 2">LMG 24591</strain>
    </source>
</reference>
<dbReference type="AlphaFoldDB" id="A0A222MXB0"/>
<evidence type="ECO:0000313" key="1">
    <source>
        <dbReference type="EMBL" id="ASQ30338.1"/>
    </source>
</evidence>